<sequence>MDKDKIDKKDHILEVAERVFSEVGYDGASTRMISGEAGVNMAMLNYYFGSKEGLFLAIFEHRIATFRSLLADINNDESTTPWGKIEKYIDTYVDRIFSNNCFQKMLYQELSVGKRGELSDKINKILLNNVNQFFKIVQDGIDSGDFRKDADIQLICATIYGIKNYIMNTPYVSSEMFGFDMKDEKELEEKFKPRLKNYLIALLKPYLVIEHDHTNK</sequence>
<dbReference type="SUPFAM" id="SSF46689">
    <property type="entry name" value="Homeodomain-like"/>
    <property type="match status" value="1"/>
</dbReference>
<keyword evidence="1 2" id="KW-0238">DNA-binding</keyword>
<dbReference type="RefSeq" id="WP_273630668.1">
    <property type="nucleotide sequence ID" value="NZ_CP117167.1"/>
</dbReference>
<dbReference type="EMBL" id="CP117167">
    <property type="protein sequence ID" value="WCT12407.1"/>
    <property type="molecule type" value="Genomic_DNA"/>
</dbReference>
<proteinExistence type="predicted"/>
<dbReference type="Pfam" id="PF17938">
    <property type="entry name" value="TetR_C_29"/>
    <property type="match status" value="1"/>
</dbReference>
<dbReference type="SUPFAM" id="SSF48498">
    <property type="entry name" value="Tetracyclin repressor-like, C-terminal domain"/>
    <property type="match status" value="1"/>
</dbReference>
<evidence type="ECO:0000259" key="3">
    <source>
        <dbReference type="PROSITE" id="PS50977"/>
    </source>
</evidence>
<dbReference type="Pfam" id="PF00440">
    <property type="entry name" value="TetR_N"/>
    <property type="match status" value="1"/>
</dbReference>
<dbReference type="PROSITE" id="PS50977">
    <property type="entry name" value="HTH_TETR_2"/>
    <property type="match status" value="1"/>
</dbReference>
<dbReference type="InterPro" id="IPR023772">
    <property type="entry name" value="DNA-bd_HTH_TetR-type_CS"/>
</dbReference>
<dbReference type="Proteomes" id="UP001216139">
    <property type="component" value="Chromosome"/>
</dbReference>
<feature type="DNA-binding region" description="H-T-H motif" evidence="2">
    <location>
        <begin position="29"/>
        <end position="48"/>
    </location>
</feature>
<dbReference type="PANTHER" id="PTHR30328">
    <property type="entry name" value="TRANSCRIPTIONAL REPRESSOR"/>
    <property type="match status" value="1"/>
</dbReference>
<evidence type="ECO:0000256" key="1">
    <source>
        <dbReference type="ARBA" id="ARBA00023125"/>
    </source>
</evidence>
<dbReference type="InterPro" id="IPR050109">
    <property type="entry name" value="HTH-type_TetR-like_transc_reg"/>
</dbReference>
<evidence type="ECO:0000313" key="4">
    <source>
        <dbReference type="EMBL" id="WCT12407.1"/>
    </source>
</evidence>
<dbReference type="InterPro" id="IPR036271">
    <property type="entry name" value="Tet_transcr_reg_TetR-rel_C_sf"/>
</dbReference>
<dbReference type="InterPro" id="IPR001647">
    <property type="entry name" value="HTH_TetR"/>
</dbReference>
<keyword evidence="5" id="KW-1185">Reference proteome</keyword>
<evidence type="ECO:0000256" key="2">
    <source>
        <dbReference type="PROSITE-ProRule" id="PRU00335"/>
    </source>
</evidence>
<gene>
    <name evidence="4" type="ORF">PQO05_00490</name>
</gene>
<reference evidence="4 5" key="1">
    <citation type="submission" date="2023-02" db="EMBL/GenBank/DDBJ databases">
        <title>Genome sequence of Mucilaginibacter jinjuensis strain KACC 16571.</title>
        <authorList>
            <person name="Kim S."/>
            <person name="Heo J."/>
            <person name="Kwon S.-W."/>
        </authorList>
    </citation>
    <scope>NUCLEOTIDE SEQUENCE [LARGE SCALE GENOMIC DNA]</scope>
    <source>
        <strain evidence="4 5">KACC 16571</strain>
    </source>
</reference>
<feature type="domain" description="HTH tetR-type" evidence="3">
    <location>
        <begin position="6"/>
        <end position="66"/>
    </location>
</feature>
<dbReference type="PROSITE" id="PS01081">
    <property type="entry name" value="HTH_TETR_1"/>
    <property type="match status" value="1"/>
</dbReference>
<dbReference type="Gene3D" id="1.10.357.10">
    <property type="entry name" value="Tetracycline Repressor, domain 2"/>
    <property type="match status" value="1"/>
</dbReference>
<protein>
    <submittedName>
        <fullName evidence="4">TetR/AcrR family transcriptional regulator</fullName>
    </submittedName>
</protein>
<dbReference type="InterPro" id="IPR041474">
    <property type="entry name" value="NicS_C"/>
</dbReference>
<organism evidence="4 5">
    <name type="scientific">Mucilaginibacter jinjuensis</name>
    <dbReference type="NCBI Taxonomy" id="1176721"/>
    <lineage>
        <taxon>Bacteria</taxon>
        <taxon>Pseudomonadati</taxon>
        <taxon>Bacteroidota</taxon>
        <taxon>Sphingobacteriia</taxon>
        <taxon>Sphingobacteriales</taxon>
        <taxon>Sphingobacteriaceae</taxon>
        <taxon>Mucilaginibacter</taxon>
    </lineage>
</organism>
<dbReference type="PRINTS" id="PR00455">
    <property type="entry name" value="HTHTETR"/>
</dbReference>
<name>A0ABY7T7S6_9SPHI</name>
<dbReference type="PANTHER" id="PTHR30328:SF54">
    <property type="entry name" value="HTH-TYPE TRANSCRIPTIONAL REPRESSOR SCO4008"/>
    <property type="match status" value="1"/>
</dbReference>
<dbReference type="InterPro" id="IPR009057">
    <property type="entry name" value="Homeodomain-like_sf"/>
</dbReference>
<evidence type="ECO:0000313" key="5">
    <source>
        <dbReference type="Proteomes" id="UP001216139"/>
    </source>
</evidence>
<accession>A0ABY7T7S6</accession>